<evidence type="ECO:0000313" key="2">
    <source>
        <dbReference type="Proteomes" id="UP001476282"/>
    </source>
</evidence>
<sequence length="124" mass="14228">MAMVNSWRELEVYQAAFSLQQDIFAATKSWPREETYSLIDQIRRSSRSVGACISEAWAKRRYPAHFLSKLTDSDGELQETLHWLDSARACDYLDPETAAAFISRAEKIGRQLGSMMNNHKAFCF</sequence>
<name>A0ABP9USH7_9BACT</name>
<proteinExistence type="predicted"/>
<comment type="caution">
    <text evidence="1">The sequence shown here is derived from an EMBL/GenBank/DDBJ whole genome shotgun (WGS) entry which is preliminary data.</text>
</comment>
<dbReference type="InterPro" id="IPR036583">
    <property type="entry name" value="23S_rRNA_IVS_sf"/>
</dbReference>
<accession>A0ABP9USH7</accession>
<protein>
    <recommendedName>
        <fullName evidence="3">Four helix bundle protein</fullName>
    </recommendedName>
</protein>
<dbReference type="InterPro" id="IPR012657">
    <property type="entry name" value="23S_rRNA-intervening_sequence"/>
</dbReference>
<dbReference type="PANTHER" id="PTHR38471">
    <property type="entry name" value="FOUR HELIX BUNDLE PROTEIN"/>
    <property type="match status" value="1"/>
</dbReference>
<dbReference type="RefSeq" id="WP_353567747.1">
    <property type="nucleotide sequence ID" value="NZ_BAABRI010000016.1"/>
</dbReference>
<dbReference type="NCBIfam" id="TIGR02436">
    <property type="entry name" value="four helix bundle protein"/>
    <property type="match status" value="1"/>
</dbReference>
<reference evidence="1 2" key="1">
    <citation type="submission" date="2024-02" db="EMBL/GenBank/DDBJ databases">
        <title>Haloferula sargassicola NBRC 104335.</title>
        <authorList>
            <person name="Ichikawa N."/>
            <person name="Katano-Makiyama Y."/>
            <person name="Hidaka K."/>
        </authorList>
    </citation>
    <scope>NUCLEOTIDE SEQUENCE [LARGE SCALE GENOMIC DNA]</scope>
    <source>
        <strain evidence="1 2">NBRC 104335</strain>
    </source>
</reference>
<dbReference type="PANTHER" id="PTHR38471:SF2">
    <property type="entry name" value="FOUR HELIX BUNDLE PROTEIN"/>
    <property type="match status" value="1"/>
</dbReference>
<evidence type="ECO:0008006" key="3">
    <source>
        <dbReference type="Google" id="ProtNLM"/>
    </source>
</evidence>
<dbReference type="Gene3D" id="1.20.1440.60">
    <property type="entry name" value="23S rRNA-intervening sequence"/>
    <property type="match status" value="1"/>
</dbReference>
<organism evidence="1 2">
    <name type="scientific">Haloferula sargassicola</name>
    <dbReference type="NCBI Taxonomy" id="490096"/>
    <lineage>
        <taxon>Bacteria</taxon>
        <taxon>Pseudomonadati</taxon>
        <taxon>Verrucomicrobiota</taxon>
        <taxon>Verrucomicrobiia</taxon>
        <taxon>Verrucomicrobiales</taxon>
        <taxon>Verrucomicrobiaceae</taxon>
        <taxon>Haloferula</taxon>
    </lineage>
</organism>
<dbReference type="Pfam" id="PF05635">
    <property type="entry name" value="23S_rRNA_IVP"/>
    <property type="match status" value="1"/>
</dbReference>
<keyword evidence="2" id="KW-1185">Reference proteome</keyword>
<evidence type="ECO:0000313" key="1">
    <source>
        <dbReference type="EMBL" id="GAA5483637.1"/>
    </source>
</evidence>
<dbReference type="SUPFAM" id="SSF158446">
    <property type="entry name" value="IVS-encoded protein-like"/>
    <property type="match status" value="1"/>
</dbReference>
<dbReference type="CDD" id="cd16377">
    <property type="entry name" value="23S_rRNA_IVP_like"/>
    <property type="match status" value="1"/>
</dbReference>
<gene>
    <name evidence="1" type="ORF">Hsar01_02871</name>
</gene>
<dbReference type="EMBL" id="BAABRI010000016">
    <property type="protein sequence ID" value="GAA5483637.1"/>
    <property type="molecule type" value="Genomic_DNA"/>
</dbReference>
<dbReference type="Proteomes" id="UP001476282">
    <property type="component" value="Unassembled WGS sequence"/>
</dbReference>